<comment type="caution">
    <text evidence="1">The sequence shown here is derived from an EMBL/GenBank/DDBJ whole genome shotgun (WGS) entry which is preliminary data.</text>
</comment>
<evidence type="ECO:0000313" key="2">
    <source>
        <dbReference type="Proteomes" id="UP000636891"/>
    </source>
</evidence>
<keyword evidence="2" id="KW-1185">Reference proteome</keyword>
<evidence type="ECO:0008006" key="3">
    <source>
        <dbReference type="Google" id="ProtNLM"/>
    </source>
</evidence>
<protein>
    <recommendedName>
        <fullName evidence="3">DUF2158 domain-containing protein</fullName>
    </recommendedName>
</protein>
<sequence>MKEAFNPGDLVCLQNLTQPIMTVKGITQNGKGETFIVCSWFLNGKYMEENFVPDSLLNLNHHILSQISFNIQVDYENYGYEIACIKAIAAQIERLERMKIEEPERQAKTQDDKAE</sequence>
<name>A0ABR7CL57_9BACT</name>
<proteinExistence type="predicted"/>
<dbReference type="EMBL" id="JACOOK010000002">
    <property type="protein sequence ID" value="MBC5616381.1"/>
    <property type="molecule type" value="Genomic_DNA"/>
</dbReference>
<accession>A0ABR7CL57</accession>
<reference evidence="1 2" key="1">
    <citation type="submission" date="2020-08" db="EMBL/GenBank/DDBJ databases">
        <title>Genome public.</title>
        <authorList>
            <person name="Liu C."/>
            <person name="Sun Q."/>
        </authorList>
    </citation>
    <scope>NUCLEOTIDE SEQUENCE [LARGE SCALE GENOMIC DNA]</scope>
    <source>
        <strain evidence="1 2">New-7</strain>
    </source>
</reference>
<organism evidence="1 2">
    <name type="scientific">Alistipes hominis</name>
    <dbReference type="NCBI Taxonomy" id="2763015"/>
    <lineage>
        <taxon>Bacteria</taxon>
        <taxon>Pseudomonadati</taxon>
        <taxon>Bacteroidota</taxon>
        <taxon>Bacteroidia</taxon>
        <taxon>Bacteroidales</taxon>
        <taxon>Rikenellaceae</taxon>
        <taxon>Alistipes</taxon>
    </lineage>
</organism>
<evidence type="ECO:0000313" key="1">
    <source>
        <dbReference type="EMBL" id="MBC5616381.1"/>
    </source>
</evidence>
<dbReference type="Proteomes" id="UP000636891">
    <property type="component" value="Unassembled WGS sequence"/>
</dbReference>
<gene>
    <name evidence="1" type="ORF">H8S08_05015</name>
</gene>
<dbReference type="RefSeq" id="WP_118655580.1">
    <property type="nucleotide sequence ID" value="NZ_JACOOK010000002.1"/>
</dbReference>